<keyword evidence="3" id="KW-0963">Cytoplasm</keyword>
<dbReference type="SUPFAM" id="SSF103657">
    <property type="entry name" value="BAR/IMD domain-like"/>
    <property type="match status" value="1"/>
</dbReference>
<dbReference type="InterPro" id="IPR036028">
    <property type="entry name" value="SH3-like_dom_sf"/>
</dbReference>
<comment type="caution">
    <text evidence="9">The sequence shown here is derived from an EMBL/GenBank/DDBJ whole genome shotgun (WGS) entry which is preliminary data.</text>
</comment>
<dbReference type="SMART" id="SM00326">
    <property type="entry name" value="SH3"/>
    <property type="match status" value="1"/>
</dbReference>
<reference evidence="9 10" key="1">
    <citation type="journal article" date="2023" name="bioRxiv">
        <title>Conserved and derived expression patterns and positive selection on dental genes reveal complex evolutionary context of ever-growing rodent molars.</title>
        <authorList>
            <person name="Calamari Z.T."/>
            <person name="Song A."/>
            <person name="Cohen E."/>
            <person name="Akter M."/>
            <person name="Roy R.D."/>
            <person name="Hallikas O."/>
            <person name="Christensen M.M."/>
            <person name="Li P."/>
            <person name="Marangoni P."/>
            <person name="Jernvall J."/>
            <person name="Klein O.D."/>
        </authorList>
    </citation>
    <scope>NUCLEOTIDE SEQUENCE [LARGE SCALE GENOMIC DNA]</scope>
    <source>
        <strain evidence="9">V071</strain>
    </source>
</reference>
<dbReference type="Pfam" id="PF03114">
    <property type="entry name" value="BAR"/>
    <property type="match status" value="1"/>
</dbReference>
<dbReference type="FunFam" id="2.30.30.40:FF:000029">
    <property type="entry name" value="myc box-dependent-interacting protein 1 isoform X2"/>
    <property type="match status" value="1"/>
</dbReference>
<dbReference type="PROSITE" id="PS50002">
    <property type="entry name" value="SH3"/>
    <property type="match status" value="1"/>
</dbReference>
<dbReference type="Proteomes" id="UP001488838">
    <property type="component" value="Unassembled WGS sequence"/>
</dbReference>
<dbReference type="PANTHER" id="PTHR46514:SF4">
    <property type="entry name" value="MYC BOX-DEPENDENT-INTERACTING PROTEIN 1"/>
    <property type="match status" value="1"/>
</dbReference>
<dbReference type="GO" id="GO:0048156">
    <property type="term" value="F:tau protein binding"/>
    <property type="evidence" value="ECO:0007669"/>
    <property type="project" value="TreeGrafter"/>
</dbReference>
<evidence type="ECO:0000259" key="8">
    <source>
        <dbReference type="PROSITE" id="PS51021"/>
    </source>
</evidence>
<evidence type="ECO:0000256" key="5">
    <source>
        <dbReference type="SAM" id="Coils"/>
    </source>
</evidence>
<dbReference type="Pfam" id="PF14604">
    <property type="entry name" value="SH3_9"/>
    <property type="match status" value="1"/>
</dbReference>
<name>A0AAW0JSF6_MYOGA</name>
<evidence type="ECO:0000256" key="3">
    <source>
        <dbReference type="ARBA" id="ARBA00022490"/>
    </source>
</evidence>
<dbReference type="GO" id="GO:0008021">
    <property type="term" value="C:synaptic vesicle"/>
    <property type="evidence" value="ECO:0007669"/>
    <property type="project" value="TreeGrafter"/>
</dbReference>
<gene>
    <name evidence="9" type="ORF">U0070_013334</name>
</gene>
<keyword evidence="5" id="KW-0175">Coiled coil</keyword>
<dbReference type="InterPro" id="IPR003023">
    <property type="entry name" value="Amphiphysin_2"/>
</dbReference>
<dbReference type="AlphaFoldDB" id="A0AAW0JSF6"/>
<dbReference type="EMBL" id="JBBHLL010000020">
    <property type="protein sequence ID" value="KAK7829648.1"/>
    <property type="molecule type" value="Genomic_DNA"/>
</dbReference>
<feature type="coiled-coil region" evidence="5">
    <location>
        <begin position="198"/>
        <end position="225"/>
    </location>
</feature>
<evidence type="ECO:0000256" key="1">
    <source>
        <dbReference type="ARBA" id="ARBA00004496"/>
    </source>
</evidence>
<feature type="domain" description="SH3" evidence="7">
    <location>
        <begin position="482"/>
        <end position="555"/>
    </location>
</feature>
<feature type="region of interest" description="Disordered" evidence="6">
    <location>
        <begin position="414"/>
        <end position="449"/>
    </location>
</feature>
<dbReference type="GO" id="GO:0005543">
    <property type="term" value="F:phospholipid binding"/>
    <property type="evidence" value="ECO:0007669"/>
    <property type="project" value="TreeGrafter"/>
</dbReference>
<comment type="subcellular location">
    <subcellularLocation>
        <location evidence="1">Cytoplasm</location>
    </subcellularLocation>
</comment>
<evidence type="ECO:0008006" key="11">
    <source>
        <dbReference type="Google" id="ProtNLM"/>
    </source>
</evidence>
<proteinExistence type="predicted"/>
<dbReference type="PRINTS" id="PR01251">
    <property type="entry name" value="AMPHIPHYSIN"/>
</dbReference>
<dbReference type="InterPro" id="IPR003005">
    <property type="entry name" value="Amphiphysin"/>
</dbReference>
<dbReference type="InterPro" id="IPR027267">
    <property type="entry name" value="AH/BAR_dom_sf"/>
</dbReference>
<sequence length="555" mass="60926">MARNILPQLDSNGITEGTRLQKDLRTYLASVKGRVHLSARSWGCRALGQLDHVCGADVQMGDALFPQYHVPSPYPTAMHEASKKLSECLQEVYEPEWPGRDEANKIAENNDLLWMDYHQKLVDQALLTMDTYLGQFPDIKSRIAKRGRKLVDYDSARHHYESLQTAKKKDEAKIAKPVSLLEKAAPQWCQGKLQAHLVAQTNLLRNQAEEELIKAQKVFEEMNVDLQEELPSLWNSRVGFYVNTFQSIAGLEENFHKEMSKLNQNLNDVLVSLEKQHGSNTFTVKAQPSDSAPEKGNKSPSPPPDGSPAATPEIRVNHEPEPASGASPGATIPKSPSQLRKGPPVPPPPKHTPSKEMKQEQILSLFDDAFVPEISVTTPSQPIPWDLWEPTESQAGVLPSGEPSSAEGTFAVSWPSQTAEPGPVQPAEASEVVGGAQEPGETAASEAASSSLPAVVVETFSATVNGAVEGSGGTGRLDLPPGFMFKVQAQHDYTATDTDELQLKAGDVVLVIPFQNPEEQDEGWLMGVKESDWNQHKELEKCRGVFPENFTERVQ</sequence>
<dbReference type="InterPro" id="IPR001452">
    <property type="entry name" value="SH3_domain"/>
</dbReference>
<dbReference type="PANTHER" id="PTHR46514">
    <property type="entry name" value="AMPHIPHYSIN"/>
    <property type="match status" value="1"/>
</dbReference>
<evidence type="ECO:0000259" key="7">
    <source>
        <dbReference type="PROSITE" id="PS50002"/>
    </source>
</evidence>
<evidence type="ECO:0000313" key="10">
    <source>
        <dbReference type="Proteomes" id="UP001488838"/>
    </source>
</evidence>
<evidence type="ECO:0000313" key="9">
    <source>
        <dbReference type="EMBL" id="KAK7829648.1"/>
    </source>
</evidence>
<organism evidence="9 10">
    <name type="scientific">Myodes glareolus</name>
    <name type="common">Bank vole</name>
    <name type="synonym">Clethrionomys glareolus</name>
    <dbReference type="NCBI Taxonomy" id="447135"/>
    <lineage>
        <taxon>Eukaryota</taxon>
        <taxon>Metazoa</taxon>
        <taxon>Chordata</taxon>
        <taxon>Craniata</taxon>
        <taxon>Vertebrata</taxon>
        <taxon>Euteleostomi</taxon>
        <taxon>Mammalia</taxon>
        <taxon>Eutheria</taxon>
        <taxon>Euarchontoglires</taxon>
        <taxon>Glires</taxon>
        <taxon>Rodentia</taxon>
        <taxon>Myomorpha</taxon>
        <taxon>Muroidea</taxon>
        <taxon>Cricetidae</taxon>
        <taxon>Arvicolinae</taxon>
        <taxon>Myodes</taxon>
    </lineage>
</organism>
<keyword evidence="2 4" id="KW-0728">SH3 domain</keyword>
<dbReference type="PROSITE" id="PS51021">
    <property type="entry name" value="BAR"/>
    <property type="match status" value="1"/>
</dbReference>
<feature type="region of interest" description="Disordered" evidence="6">
    <location>
        <begin position="282"/>
        <end position="358"/>
    </location>
</feature>
<protein>
    <recommendedName>
        <fullName evidence="11">Myc box-dependent-interacting protein 1</fullName>
    </recommendedName>
</protein>
<dbReference type="PRINTS" id="PR00452">
    <property type="entry name" value="SH3DOMAIN"/>
</dbReference>
<keyword evidence="10" id="KW-1185">Reference proteome</keyword>
<accession>A0AAW0JSF6</accession>
<evidence type="ECO:0000256" key="4">
    <source>
        <dbReference type="PROSITE-ProRule" id="PRU00192"/>
    </source>
</evidence>
<dbReference type="InterPro" id="IPR035471">
    <property type="entry name" value="Amphiphysin-2_SH3"/>
</dbReference>
<dbReference type="CDD" id="cd12139">
    <property type="entry name" value="SH3_Bin1"/>
    <property type="match status" value="1"/>
</dbReference>
<dbReference type="SUPFAM" id="SSF50044">
    <property type="entry name" value="SH3-domain"/>
    <property type="match status" value="1"/>
</dbReference>
<dbReference type="InterPro" id="IPR004148">
    <property type="entry name" value="BAR_dom"/>
</dbReference>
<feature type="domain" description="BAR" evidence="8">
    <location>
        <begin position="1"/>
        <end position="279"/>
    </location>
</feature>
<dbReference type="GO" id="GO:0005886">
    <property type="term" value="C:plasma membrane"/>
    <property type="evidence" value="ECO:0007669"/>
    <property type="project" value="TreeGrafter"/>
</dbReference>
<evidence type="ECO:0000256" key="6">
    <source>
        <dbReference type="SAM" id="MobiDB-lite"/>
    </source>
</evidence>
<dbReference type="PRINTS" id="PR01253">
    <property type="entry name" value="AMPHIPHYSIN2"/>
</dbReference>
<dbReference type="GO" id="GO:0030100">
    <property type="term" value="P:regulation of endocytosis"/>
    <property type="evidence" value="ECO:0007669"/>
    <property type="project" value="InterPro"/>
</dbReference>
<evidence type="ECO:0000256" key="2">
    <source>
        <dbReference type="ARBA" id="ARBA00022443"/>
    </source>
</evidence>
<dbReference type="SMART" id="SM00721">
    <property type="entry name" value="BAR"/>
    <property type="match status" value="1"/>
</dbReference>
<dbReference type="Gene3D" id="1.20.1270.60">
    <property type="entry name" value="Arfaptin homology (AH) domain/BAR domain"/>
    <property type="match status" value="1"/>
</dbReference>
<dbReference type="Gene3D" id="2.30.30.40">
    <property type="entry name" value="SH3 Domains"/>
    <property type="match status" value="1"/>
</dbReference>